<dbReference type="Proteomes" id="UP001066276">
    <property type="component" value="Chromosome 11"/>
</dbReference>
<keyword evidence="2" id="KW-1185">Reference proteome</keyword>
<name>A0AAV7LQG1_PLEWA</name>
<organism evidence="1 2">
    <name type="scientific">Pleurodeles waltl</name>
    <name type="common">Iberian ribbed newt</name>
    <dbReference type="NCBI Taxonomy" id="8319"/>
    <lineage>
        <taxon>Eukaryota</taxon>
        <taxon>Metazoa</taxon>
        <taxon>Chordata</taxon>
        <taxon>Craniata</taxon>
        <taxon>Vertebrata</taxon>
        <taxon>Euteleostomi</taxon>
        <taxon>Amphibia</taxon>
        <taxon>Batrachia</taxon>
        <taxon>Caudata</taxon>
        <taxon>Salamandroidea</taxon>
        <taxon>Salamandridae</taxon>
        <taxon>Pleurodelinae</taxon>
        <taxon>Pleurodeles</taxon>
    </lineage>
</organism>
<evidence type="ECO:0000313" key="1">
    <source>
        <dbReference type="EMBL" id="KAJ1092819.1"/>
    </source>
</evidence>
<proteinExistence type="predicted"/>
<gene>
    <name evidence="1" type="ORF">NDU88_005929</name>
</gene>
<sequence>MQLVTMWRKKVSFLPFDDQFCEAMDASIQQAISLAWTGLEKKIGKLAEEQRNNNKVQRQAPKCPADQGINKDAFSCVKKAFLQANLRGQALEHLVPPPSSSLEMMSISTIRTQALPGVDILQQMQLLLRLSLWLLGLPSSRNAG</sequence>
<accession>A0AAV7LQG1</accession>
<reference evidence="1" key="1">
    <citation type="journal article" date="2022" name="bioRxiv">
        <title>Sequencing and chromosome-scale assembly of the giantPleurodeles waltlgenome.</title>
        <authorList>
            <person name="Brown T."/>
            <person name="Elewa A."/>
            <person name="Iarovenko S."/>
            <person name="Subramanian E."/>
            <person name="Araus A.J."/>
            <person name="Petzold A."/>
            <person name="Susuki M."/>
            <person name="Suzuki K.-i.T."/>
            <person name="Hayashi T."/>
            <person name="Toyoda A."/>
            <person name="Oliveira C."/>
            <person name="Osipova E."/>
            <person name="Leigh N.D."/>
            <person name="Simon A."/>
            <person name="Yun M.H."/>
        </authorList>
    </citation>
    <scope>NUCLEOTIDE SEQUENCE</scope>
    <source>
        <strain evidence="1">20211129_DDA</strain>
        <tissue evidence="1">Liver</tissue>
    </source>
</reference>
<comment type="caution">
    <text evidence="1">The sequence shown here is derived from an EMBL/GenBank/DDBJ whole genome shotgun (WGS) entry which is preliminary data.</text>
</comment>
<evidence type="ECO:0000313" key="2">
    <source>
        <dbReference type="Proteomes" id="UP001066276"/>
    </source>
</evidence>
<dbReference type="AlphaFoldDB" id="A0AAV7LQG1"/>
<dbReference type="EMBL" id="JANPWB010000015">
    <property type="protein sequence ID" value="KAJ1092819.1"/>
    <property type="molecule type" value="Genomic_DNA"/>
</dbReference>
<protein>
    <submittedName>
        <fullName evidence="1">Uncharacterized protein</fullName>
    </submittedName>
</protein>